<reference evidence="2 3" key="1">
    <citation type="journal article" date="2017" name="Mol. Biol. Evol.">
        <title>The 4-celled Tetrabaena socialis nuclear genome reveals the essential components for genetic control of cell number at the origin of multicellularity in the volvocine lineage.</title>
        <authorList>
            <person name="Featherston J."/>
            <person name="Arakaki Y."/>
            <person name="Hanschen E.R."/>
            <person name="Ferris P.J."/>
            <person name="Michod R.E."/>
            <person name="Olson B.J.S.C."/>
            <person name="Nozaki H."/>
            <person name="Durand P.M."/>
        </authorList>
    </citation>
    <scope>NUCLEOTIDE SEQUENCE [LARGE SCALE GENOMIC DNA]</scope>
    <source>
        <strain evidence="2 3">NIES-571</strain>
    </source>
</reference>
<comment type="caution">
    <text evidence="2">The sequence shown here is derived from an EMBL/GenBank/DDBJ whole genome shotgun (WGS) entry which is preliminary data.</text>
</comment>
<protein>
    <submittedName>
        <fullName evidence="2">Uncharacterized protein</fullName>
    </submittedName>
</protein>
<sequence length="148" mass="15778">MDRGCHILAQLQDAAPASLLRWLRRSDAGEQPTESSPSESESHQHHRSPQQQQQSTSAAPMLSDAACRQQSASNAHVDSVASKLFDEQAGVPQLSHLPDGAAAEEAEKVDASRAERELGLQYTPLQQTLTDMAASLIKLGLAVPASTA</sequence>
<accession>A0A2J8A940</accession>
<dbReference type="AlphaFoldDB" id="A0A2J8A940"/>
<name>A0A2J8A940_9CHLO</name>
<organism evidence="2 3">
    <name type="scientific">Tetrabaena socialis</name>
    <dbReference type="NCBI Taxonomy" id="47790"/>
    <lineage>
        <taxon>Eukaryota</taxon>
        <taxon>Viridiplantae</taxon>
        <taxon>Chlorophyta</taxon>
        <taxon>core chlorophytes</taxon>
        <taxon>Chlorophyceae</taxon>
        <taxon>CS clade</taxon>
        <taxon>Chlamydomonadales</taxon>
        <taxon>Tetrabaenaceae</taxon>
        <taxon>Tetrabaena</taxon>
    </lineage>
</organism>
<feature type="region of interest" description="Disordered" evidence="1">
    <location>
        <begin position="22"/>
        <end position="79"/>
    </location>
</feature>
<feature type="region of interest" description="Disordered" evidence="1">
    <location>
        <begin position="91"/>
        <end position="112"/>
    </location>
</feature>
<proteinExistence type="predicted"/>
<gene>
    <name evidence="2" type="ORF">TSOC_004391</name>
</gene>
<dbReference type="Proteomes" id="UP000236333">
    <property type="component" value="Unassembled WGS sequence"/>
</dbReference>
<evidence type="ECO:0000256" key="1">
    <source>
        <dbReference type="SAM" id="MobiDB-lite"/>
    </source>
</evidence>
<dbReference type="OrthoDB" id="2735536at2759"/>
<keyword evidence="3" id="KW-1185">Reference proteome</keyword>
<evidence type="ECO:0000313" key="2">
    <source>
        <dbReference type="EMBL" id="PNH09054.1"/>
    </source>
</evidence>
<dbReference type="EMBL" id="PGGS01000106">
    <property type="protein sequence ID" value="PNH09054.1"/>
    <property type="molecule type" value="Genomic_DNA"/>
</dbReference>
<evidence type="ECO:0000313" key="3">
    <source>
        <dbReference type="Proteomes" id="UP000236333"/>
    </source>
</evidence>